<dbReference type="Pfam" id="PF16859">
    <property type="entry name" value="TetR_C_11"/>
    <property type="match status" value="1"/>
</dbReference>
<keyword evidence="1" id="KW-0805">Transcription regulation</keyword>
<dbReference type="SUPFAM" id="SSF46689">
    <property type="entry name" value="Homeodomain-like"/>
    <property type="match status" value="1"/>
</dbReference>
<dbReference type="GO" id="GO:0000976">
    <property type="term" value="F:transcription cis-regulatory region binding"/>
    <property type="evidence" value="ECO:0007669"/>
    <property type="project" value="TreeGrafter"/>
</dbReference>
<evidence type="ECO:0000256" key="3">
    <source>
        <dbReference type="ARBA" id="ARBA00023163"/>
    </source>
</evidence>
<dbReference type="Gene3D" id="1.10.10.60">
    <property type="entry name" value="Homeodomain-like"/>
    <property type="match status" value="1"/>
</dbReference>
<accession>A0A7X8TIS4</accession>
<dbReference type="InterPro" id="IPR050109">
    <property type="entry name" value="HTH-type_TetR-like_transc_reg"/>
</dbReference>
<evidence type="ECO:0000256" key="5">
    <source>
        <dbReference type="SAM" id="MobiDB-lite"/>
    </source>
</evidence>
<protein>
    <submittedName>
        <fullName evidence="7">TetR/AcrR family transcriptional regulator</fullName>
    </submittedName>
</protein>
<organism evidence="7 8">
    <name type="scientific">Nesterenkonia sedimenti</name>
    <dbReference type="NCBI Taxonomy" id="1463632"/>
    <lineage>
        <taxon>Bacteria</taxon>
        <taxon>Bacillati</taxon>
        <taxon>Actinomycetota</taxon>
        <taxon>Actinomycetes</taxon>
        <taxon>Micrococcales</taxon>
        <taxon>Micrococcaceae</taxon>
        <taxon>Nesterenkonia</taxon>
    </lineage>
</organism>
<proteinExistence type="predicted"/>
<dbReference type="GO" id="GO:0003700">
    <property type="term" value="F:DNA-binding transcription factor activity"/>
    <property type="evidence" value="ECO:0007669"/>
    <property type="project" value="TreeGrafter"/>
</dbReference>
<dbReference type="InterPro" id="IPR036271">
    <property type="entry name" value="Tet_transcr_reg_TetR-rel_C_sf"/>
</dbReference>
<dbReference type="Proteomes" id="UP000523139">
    <property type="component" value="Unassembled WGS sequence"/>
</dbReference>
<evidence type="ECO:0000259" key="6">
    <source>
        <dbReference type="PROSITE" id="PS50977"/>
    </source>
</evidence>
<feature type="domain" description="HTH tetR-type" evidence="6">
    <location>
        <begin position="22"/>
        <end position="84"/>
    </location>
</feature>
<evidence type="ECO:0000313" key="7">
    <source>
        <dbReference type="EMBL" id="NLS09364.1"/>
    </source>
</evidence>
<evidence type="ECO:0000256" key="2">
    <source>
        <dbReference type="ARBA" id="ARBA00023125"/>
    </source>
</evidence>
<feature type="compositionally biased region" description="Basic and acidic residues" evidence="5">
    <location>
        <begin position="13"/>
        <end position="23"/>
    </location>
</feature>
<evidence type="ECO:0000256" key="1">
    <source>
        <dbReference type="ARBA" id="ARBA00023015"/>
    </source>
</evidence>
<dbReference type="PROSITE" id="PS50977">
    <property type="entry name" value="HTH_TETR_2"/>
    <property type="match status" value="1"/>
</dbReference>
<keyword evidence="8" id="KW-1185">Reference proteome</keyword>
<dbReference type="InterPro" id="IPR011075">
    <property type="entry name" value="TetR_C"/>
</dbReference>
<dbReference type="InterPro" id="IPR001647">
    <property type="entry name" value="HTH_TetR"/>
</dbReference>
<evidence type="ECO:0000256" key="4">
    <source>
        <dbReference type="PROSITE-ProRule" id="PRU00335"/>
    </source>
</evidence>
<feature type="region of interest" description="Disordered" evidence="5">
    <location>
        <begin position="1"/>
        <end position="23"/>
    </location>
</feature>
<dbReference type="Pfam" id="PF00440">
    <property type="entry name" value="TetR_N"/>
    <property type="match status" value="1"/>
</dbReference>
<comment type="caution">
    <text evidence="7">The sequence shown here is derived from an EMBL/GenBank/DDBJ whole genome shotgun (WGS) entry which is preliminary data.</text>
</comment>
<reference evidence="7 8" key="1">
    <citation type="submission" date="2020-04" db="EMBL/GenBank/DDBJ databases">
        <title>Nesterenkonia sp. nov., isolated from marine sediment.</title>
        <authorList>
            <person name="Zhang G."/>
        </authorList>
    </citation>
    <scope>NUCLEOTIDE SEQUENCE [LARGE SCALE GENOMIC DNA]</scope>
    <source>
        <strain evidence="7 8">MY13</strain>
    </source>
</reference>
<keyword evidence="3" id="KW-0804">Transcription</keyword>
<dbReference type="Gene3D" id="1.10.357.10">
    <property type="entry name" value="Tetracycline Repressor, domain 2"/>
    <property type="match status" value="1"/>
</dbReference>
<dbReference type="SUPFAM" id="SSF48498">
    <property type="entry name" value="Tetracyclin repressor-like, C-terminal domain"/>
    <property type="match status" value="1"/>
</dbReference>
<dbReference type="AlphaFoldDB" id="A0A7X8TIS4"/>
<dbReference type="InterPro" id="IPR009057">
    <property type="entry name" value="Homeodomain-like_sf"/>
</dbReference>
<sequence length="211" mass="22921">MVEAGQNETSNGEGKRGRPRSETAHRAVLEAVAELLNTQGCTYEELTIERIAAVAGVGKQTVYRWWNNKAAVVLEALLSGYVKLDFAPVPDTGDLRADLMTWIELADANEREQGLGDSTIMARSLIAALSTSSEETQELLHNSALWEDMHLTARIRAAASSGELREGLDPEHVAAALMDPVILRTITTGRPGVEWMQGLVDVVLSGALRQE</sequence>
<evidence type="ECO:0000313" key="8">
    <source>
        <dbReference type="Proteomes" id="UP000523139"/>
    </source>
</evidence>
<feature type="DNA-binding region" description="H-T-H motif" evidence="4">
    <location>
        <begin position="47"/>
        <end position="66"/>
    </location>
</feature>
<dbReference type="PANTHER" id="PTHR30055:SF148">
    <property type="entry name" value="TETR-FAMILY TRANSCRIPTIONAL REGULATOR"/>
    <property type="match status" value="1"/>
</dbReference>
<feature type="compositionally biased region" description="Polar residues" evidence="5">
    <location>
        <begin position="1"/>
        <end position="12"/>
    </location>
</feature>
<name>A0A7X8TIS4_9MICC</name>
<keyword evidence="2 4" id="KW-0238">DNA-binding</keyword>
<dbReference type="PANTHER" id="PTHR30055">
    <property type="entry name" value="HTH-TYPE TRANSCRIPTIONAL REGULATOR RUTR"/>
    <property type="match status" value="1"/>
</dbReference>
<dbReference type="EMBL" id="JABAHY010000003">
    <property type="protein sequence ID" value="NLS09364.1"/>
    <property type="molecule type" value="Genomic_DNA"/>
</dbReference>
<gene>
    <name evidence="7" type="ORF">HGQ17_04945</name>
</gene>